<dbReference type="EMBL" id="JAACXV010013738">
    <property type="protein sequence ID" value="KAF7272582.1"/>
    <property type="molecule type" value="Genomic_DNA"/>
</dbReference>
<organism evidence="1 2">
    <name type="scientific">Rhynchophorus ferrugineus</name>
    <name type="common">Red palm weevil</name>
    <name type="synonym">Curculio ferrugineus</name>
    <dbReference type="NCBI Taxonomy" id="354439"/>
    <lineage>
        <taxon>Eukaryota</taxon>
        <taxon>Metazoa</taxon>
        <taxon>Ecdysozoa</taxon>
        <taxon>Arthropoda</taxon>
        <taxon>Hexapoda</taxon>
        <taxon>Insecta</taxon>
        <taxon>Pterygota</taxon>
        <taxon>Neoptera</taxon>
        <taxon>Endopterygota</taxon>
        <taxon>Coleoptera</taxon>
        <taxon>Polyphaga</taxon>
        <taxon>Cucujiformia</taxon>
        <taxon>Curculionidae</taxon>
        <taxon>Dryophthorinae</taxon>
        <taxon>Rhynchophorus</taxon>
    </lineage>
</organism>
<dbReference type="AlphaFoldDB" id="A0A834I132"/>
<name>A0A834I132_RHYFE</name>
<keyword evidence="2" id="KW-1185">Reference proteome</keyword>
<dbReference type="OrthoDB" id="5801062at2759"/>
<dbReference type="Proteomes" id="UP000625711">
    <property type="component" value="Unassembled WGS sequence"/>
</dbReference>
<accession>A0A834I132</accession>
<proteinExistence type="predicted"/>
<protein>
    <recommendedName>
        <fullName evidence="3">DNA endonuclease RBBP8</fullName>
    </recommendedName>
</protein>
<evidence type="ECO:0000313" key="2">
    <source>
        <dbReference type="Proteomes" id="UP000625711"/>
    </source>
</evidence>
<sequence>MTSLISENIKNSAAFQAWTLLFTDKLYKTWETELNEDLRPLSMLMCSIKLEMNRIQNNLDISMLTLQTQHKISNKTIEGCISNENKLSEAPATPTYQESPVLSFNYSKPIRKDNSSIQTGDSPSIIISDEDMANTGILGDTSPEIKKRRKLNFSRRHRRLSSRTPSPNVLKDILKQFNTSSKLNNVNGCSKIDNTNITPDKNSMNLDDFDNSSVVQCTPTNTKLFSSKRKEKMLSLRGKSKGLRSLTLKQTVLSKVPEKKPVQKCVSVDHFENTNVRNSGLTELVNYMNDNISSNIPCKENLSLSSHNSRHQQDKVDQNEAVSKPNLNNFLAKAHKVQQPEYEPVVRGKARRNLPGWSCKECEKFYLNQGLTSQEIVALSKCSRHRGYAPREDTNPGFWDMNMSSEDT</sequence>
<evidence type="ECO:0000313" key="1">
    <source>
        <dbReference type="EMBL" id="KAF7272582.1"/>
    </source>
</evidence>
<comment type="caution">
    <text evidence="1">The sequence shown here is derived from an EMBL/GenBank/DDBJ whole genome shotgun (WGS) entry which is preliminary data.</text>
</comment>
<gene>
    <name evidence="1" type="ORF">GWI33_014641</name>
</gene>
<reference evidence="1" key="1">
    <citation type="submission" date="2020-08" db="EMBL/GenBank/DDBJ databases">
        <title>Genome sequencing and assembly of the red palm weevil Rhynchophorus ferrugineus.</title>
        <authorList>
            <person name="Dias G.B."/>
            <person name="Bergman C.M."/>
            <person name="Manee M."/>
        </authorList>
    </citation>
    <scope>NUCLEOTIDE SEQUENCE</scope>
    <source>
        <strain evidence="1">AA-2017</strain>
        <tissue evidence="1">Whole larva</tissue>
    </source>
</reference>
<evidence type="ECO:0008006" key="3">
    <source>
        <dbReference type="Google" id="ProtNLM"/>
    </source>
</evidence>